<dbReference type="Pfam" id="PF13419">
    <property type="entry name" value="HAD_2"/>
    <property type="match status" value="1"/>
</dbReference>
<dbReference type="RefSeq" id="WP_080915765.1">
    <property type="nucleotide sequence ID" value="NZ_CP020472.1"/>
</dbReference>
<sequence>MNQISATDQIKAVLFDLDGTLADTAPDLVYALNLALQEREISPKSVEALRYSASHGSLALVNAAVPELNESEQVTIQQSLLEHYKKVNGQKASLFEGLASFLTLLETKAIPFGVVTNKQAKFTRPLIDALGLTERLTSIVSGDSTLHPKPHTAPMLLAAQQINCAPANILYLGDAERDLVAASNAGMIGGTAMWGYLSDDDQPELWPSKIVFNTVNDLLQFFE</sequence>
<evidence type="ECO:0000256" key="2">
    <source>
        <dbReference type="ARBA" id="ARBA00022801"/>
    </source>
</evidence>
<keyword evidence="3" id="KW-0460">Magnesium</keyword>
<dbReference type="PANTHER" id="PTHR43434:SF23">
    <property type="entry name" value="PHOSPHOGLYCOLATE PHOSPHATASE"/>
    <property type="match status" value="1"/>
</dbReference>
<proteinExistence type="predicted"/>
<dbReference type="GO" id="GO:0016787">
    <property type="term" value="F:hydrolase activity"/>
    <property type="evidence" value="ECO:0007669"/>
    <property type="project" value="UniProtKB-KW"/>
</dbReference>
<evidence type="ECO:0000313" key="5">
    <source>
        <dbReference type="EMBL" id="ARD22426.1"/>
    </source>
</evidence>
<evidence type="ECO:0000256" key="4">
    <source>
        <dbReference type="ARBA" id="ARBA00023277"/>
    </source>
</evidence>
<dbReference type="SFLD" id="SFLDG01129">
    <property type="entry name" value="C1.5:_HAD__Beta-PGM__Phosphata"/>
    <property type="match status" value="1"/>
</dbReference>
<evidence type="ECO:0000313" key="6">
    <source>
        <dbReference type="Proteomes" id="UP000191820"/>
    </source>
</evidence>
<name>A0ABM6JKV8_9GAMM</name>
<dbReference type="SUPFAM" id="SSF56784">
    <property type="entry name" value="HAD-like"/>
    <property type="match status" value="1"/>
</dbReference>
<keyword evidence="6" id="KW-1185">Reference proteome</keyword>
<evidence type="ECO:0000256" key="1">
    <source>
        <dbReference type="ARBA" id="ARBA00022723"/>
    </source>
</evidence>
<gene>
    <name evidence="5" type="ORF">SJ2017_2128</name>
</gene>
<dbReference type="PRINTS" id="PR00413">
    <property type="entry name" value="HADHALOGNASE"/>
</dbReference>
<keyword evidence="2 5" id="KW-0378">Hydrolase</keyword>
<dbReference type="InterPro" id="IPR023198">
    <property type="entry name" value="PGP-like_dom2"/>
</dbReference>
<dbReference type="PANTHER" id="PTHR43434">
    <property type="entry name" value="PHOSPHOGLYCOLATE PHOSPHATASE"/>
    <property type="match status" value="1"/>
</dbReference>
<dbReference type="SFLD" id="SFLDS00003">
    <property type="entry name" value="Haloacid_Dehalogenase"/>
    <property type="match status" value="1"/>
</dbReference>
<reference evidence="5 6" key="1">
    <citation type="submission" date="2017-03" db="EMBL/GenBank/DDBJ databases">
        <title>Genome sequencing of Shewanella japonica KCTC 22435.</title>
        <authorList>
            <person name="Kim K.M."/>
        </authorList>
    </citation>
    <scope>NUCLEOTIDE SEQUENCE [LARGE SCALE GENOMIC DNA]</scope>
    <source>
        <strain evidence="5 6">KCTC 22435</strain>
    </source>
</reference>
<dbReference type="Gene3D" id="3.40.50.1000">
    <property type="entry name" value="HAD superfamily/HAD-like"/>
    <property type="match status" value="1"/>
</dbReference>
<dbReference type="NCBIfam" id="TIGR01549">
    <property type="entry name" value="HAD-SF-IA-v1"/>
    <property type="match status" value="1"/>
</dbReference>
<keyword evidence="4" id="KW-0119">Carbohydrate metabolism</keyword>
<dbReference type="Gene3D" id="1.10.150.240">
    <property type="entry name" value="Putative phosphatase, domain 2"/>
    <property type="match status" value="1"/>
</dbReference>
<dbReference type="InterPro" id="IPR041492">
    <property type="entry name" value="HAD_2"/>
</dbReference>
<dbReference type="InterPro" id="IPR023214">
    <property type="entry name" value="HAD_sf"/>
</dbReference>
<protein>
    <submittedName>
        <fullName evidence="5">HAD family hydrolase</fullName>
    </submittedName>
</protein>
<accession>A0ABM6JKV8</accession>
<dbReference type="InterPro" id="IPR006439">
    <property type="entry name" value="HAD-SF_hydro_IA"/>
</dbReference>
<dbReference type="InterPro" id="IPR050155">
    <property type="entry name" value="HAD-like_hydrolase_sf"/>
</dbReference>
<dbReference type="Proteomes" id="UP000191820">
    <property type="component" value="Chromosome"/>
</dbReference>
<dbReference type="EMBL" id="CP020472">
    <property type="protein sequence ID" value="ARD22426.1"/>
    <property type="molecule type" value="Genomic_DNA"/>
</dbReference>
<keyword evidence="1" id="KW-0479">Metal-binding</keyword>
<dbReference type="InterPro" id="IPR036412">
    <property type="entry name" value="HAD-like_sf"/>
</dbReference>
<evidence type="ECO:0000256" key="3">
    <source>
        <dbReference type="ARBA" id="ARBA00022842"/>
    </source>
</evidence>
<organism evidence="5 6">
    <name type="scientific">Shewanella japonica</name>
    <dbReference type="NCBI Taxonomy" id="93973"/>
    <lineage>
        <taxon>Bacteria</taxon>
        <taxon>Pseudomonadati</taxon>
        <taxon>Pseudomonadota</taxon>
        <taxon>Gammaproteobacteria</taxon>
        <taxon>Alteromonadales</taxon>
        <taxon>Shewanellaceae</taxon>
        <taxon>Shewanella</taxon>
    </lineage>
</organism>